<feature type="transmembrane region" description="Helical" evidence="7">
    <location>
        <begin position="418"/>
        <end position="436"/>
    </location>
</feature>
<dbReference type="InterPro" id="IPR004638">
    <property type="entry name" value="EmrB-like"/>
</dbReference>
<dbReference type="InterPro" id="IPR011701">
    <property type="entry name" value="MFS"/>
</dbReference>
<dbReference type="RefSeq" id="WP_386833412.1">
    <property type="nucleotide sequence ID" value="NZ_JBHUNP010000001.1"/>
</dbReference>
<evidence type="ECO:0000313" key="10">
    <source>
        <dbReference type="Proteomes" id="UP001597521"/>
    </source>
</evidence>
<feature type="transmembrane region" description="Helical" evidence="7">
    <location>
        <begin position="208"/>
        <end position="227"/>
    </location>
</feature>
<organism evidence="9 10">
    <name type="scientific">Devosia albogilva</name>
    <dbReference type="NCBI Taxonomy" id="429726"/>
    <lineage>
        <taxon>Bacteria</taxon>
        <taxon>Pseudomonadati</taxon>
        <taxon>Pseudomonadota</taxon>
        <taxon>Alphaproteobacteria</taxon>
        <taxon>Hyphomicrobiales</taxon>
        <taxon>Devosiaceae</taxon>
        <taxon>Devosia</taxon>
    </lineage>
</organism>
<proteinExistence type="predicted"/>
<gene>
    <name evidence="9" type="ORF">ACFSX5_10820</name>
</gene>
<feature type="transmembrane region" description="Helical" evidence="7">
    <location>
        <begin position="52"/>
        <end position="72"/>
    </location>
</feature>
<protein>
    <submittedName>
        <fullName evidence="9">DHA2 family efflux MFS transporter permease subunit</fullName>
    </submittedName>
</protein>
<evidence type="ECO:0000256" key="1">
    <source>
        <dbReference type="ARBA" id="ARBA00004651"/>
    </source>
</evidence>
<dbReference type="PRINTS" id="PR01036">
    <property type="entry name" value="TCRTETB"/>
</dbReference>
<dbReference type="PROSITE" id="PS50850">
    <property type="entry name" value="MFS"/>
    <property type="match status" value="1"/>
</dbReference>
<keyword evidence="4 7" id="KW-0812">Transmembrane</keyword>
<comment type="subcellular location">
    <subcellularLocation>
        <location evidence="1">Cell membrane</location>
        <topology evidence="1">Multi-pass membrane protein</topology>
    </subcellularLocation>
</comment>
<evidence type="ECO:0000256" key="2">
    <source>
        <dbReference type="ARBA" id="ARBA00022448"/>
    </source>
</evidence>
<evidence type="ECO:0000313" key="9">
    <source>
        <dbReference type="EMBL" id="MFD2648284.1"/>
    </source>
</evidence>
<dbReference type="CDD" id="cd17321">
    <property type="entry name" value="MFS_MMR_MDR_like"/>
    <property type="match status" value="1"/>
</dbReference>
<dbReference type="Pfam" id="PF07690">
    <property type="entry name" value="MFS_1"/>
    <property type="match status" value="2"/>
</dbReference>
<dbReference type="Gene3D" id="1.20.1250.20">
    <property type="entry name" value="MFS general substrate transporter like domains"/>
    <property type="match status" value="1"/>
</dbReference>
<dbReference type="PANTHER" id="PTHR42718">
    <property type="entry name" value="MAJOR FACILITATOR SUPERFAMILY MULTIDRUG TRANSPORTER MFSC"/>
    <property type="match status" value="1"/>
</dbReference>
<keyword evidence="6 7" id="KW-0472">Membrane</keyword>
<feature type="transmembrane region" description="Helical" evidence="7">
    <location>
        <begin position="177"/>
        <end position="196"/>
    </location>
</feature>
<keyword evidence="5 7" id="KW-1133">Transmembrane helix</keyword>
<dbReference type="NCBIfam" id="TIGR00711">
    <property type="entry name" value="efflux_EmrB"/>
    <property type="match status" value="1"/>
</dbReference>
<reference evidence="10" key="1">
    <citation type="journal article" date="2019" name="Int. J. Syst. Evol. Microbiol.">
        <title>The Global Catalogue of Microorganisms (GCM) 10K type strain sequencing project: providing services to taxonomists for standard genome sequencing and annotation.</title>
        <authorList>
            <consortium name="The Broad Institute Genomics Platform"/>
            <consortium name="The Broad Institute Genome Sequencing Center for Infectious Disease"/>
            <person name="Wu L."/>
            <person name="Ma J."/>
        </authorList>
    </citation>
    <scope>NUCLEOTIDE SEQUENCE [LARGE SCALE GENOMIC DNA]</scope>
    <source>
        <strain evidence="10">CCM 7427</strain>
    </source>
</reference>
<accession>A0ABW5QKN5</accession>
<name>A0ABW5QKN5_9HYPH</name>
<feature type="transmembrane region" description="Helical" evidence="7">
    <location>
        <begin position="372"/>
        <end position="397"/>
    </location>
</feature>
<feature type="transmembrane region" description="Helical" evidence="7">
    <location>
        <begin position="142"/>
        <end position="165"/>
    </location>
</feature>
<feature type="domain" description="Major facilitator superfamily (MFS) profile" evidence="8">
    <location>
        <begin position="18"/>
        <end position="475"/>
    </location>
</feature>
<keyword evidence="2" id="KW-0813">Transport</keyword>
<comment type="caution">
    <text evidence="9">The sequence shown here is derived from an EMBL/GenBank/DDBJ whole genome shotgun (WGS) entry which is preliminary data.</text>
</comment>
<feature type="transmembrane region" description="Helical" evidence="7">
    <location>
        <begin position="84"/>
        <end position="103"/>
    </location>
</feature>
<dbReference type="Proteomes" id="UP001597521">
    <property type="component" value="Unassembled WGS sequence"/>
</dbReference>
<evidence type="ECO:0000256" key="4">
    <source>
        <dbReference type="ARBA" id="ARBA00022692"/>
    </source>
</evidence>
<evidence type="ECO:0000256" key="3">
    <source>
        <dbReference type="ARBA" id="ARBA00022475"/>
    </source>
</evidence>
<feature type="transmembrane region" description="Helical" evidence="7">
    <location>
        <begin position="456"/>
        <end position="474"/>
    </location>
</feature>
<feature type="transmembrane region" description="Helical" evidence="7">
    <location>
        <begin position="344"/>
        <end position="366"/>
    </location>
</feature>
<dbReference type="PANTHER" id="PTHR42718:SF39">
    <property type="entry name" value="ACTINORHODIN TRANSPORTER-RELATED"/>
    <property type="match status" value="1"/>
</dbReference>
<dbReference type="SUPFAM" id="SSF103473">
    <property type="entry name" value="MFS general substrate transporter"/>
    <property type="match status" value="2"/>
</dbReference>
<evidence type="ECO:0000256" key="5">
    <source>
        <dbReference type="ARBA" id="ARBA00022989"/>
    </source>
</evidence>
<feature type="transmembrane region" description="Helical" evidence="7">
    <location>
        <begin position="233"/>
        <end position="257"/>
    </location>
</feature>
<dbReference type="Gene3D" id="1.20.1720.10">
    <property type="entry name" value="Multidrug resistance protein D"/>
    <property type="match status" value="1"/>
</dbReference>
<evidence type="ECO:0000256" key="7">
    <source>
        <dbReference type="SAM" id="Phobius"/>
    </source>
</evidence>
<dbReference type="InterPro" id="IPR020846">
    <property type="entry name" value="MFS_dom"/>
</dbReference>
<feature type="transmembrane region" description="Helical" evidence="7">
    <location>
        <begin position="16"/>
        <end position="40"/>
    </location>
</feature>
<feature type="transmembrane region" description="Helical" evidence="7">
    <location>
        <begin position="315"/>
        <end position="332"/>
    </location>
</feature>
<sequence length="494" mass="52412">MSTPNDAVATPDPRRWVALAVLLIANFMNLIDVTIVNVALPSMRDSFGATDAQIEWVVAAYILAFALGLLPFGRLGDIVGRSRMFMWGMVAFTAASALCGLSPSIEFLIFARVLQGLGGAMMAPQVLAIATVTFPPSERGQAFSLFGLSAGLASVCGPILGGVLIEAQLFGFDWEPIFLVNVPIGIAALVAAWFLIPRLPGHPSLSNDFVGIALSAIGLVLVVFPIVEGRAYGWPLWAFLMIAIGAVFLALFVVWTARRARQDKPQLLNHDLITNRDYMFGALVVTIYASGIPGMFMVISLLLQAGFDFTPLQSGLTNAPFSVGVLIASFIAGRFGNRYLRSRLAAAATLLTLGIGTLHFIVAAVSDTIDPWWFLAPLLIAGIGLGLGFSSLFQLVLRNVPPRDAGAGSGALQAFQQIGGAVGVALVGEIFFTRLANGFAAGADTHTAFAEATALALWYQVVSFTIVLLLVPFFRRGRGEGQDRPSAAPVIVEA</sequence>
<keyword evidence="3" id="KW-1003">Cell membrane</keyword>
<dbReference type="InterPro" id="IPR036259">
    <property type="entry name" value="MFS_trans_sf"/>
</dbReference>
<evidence type="ECO:0000256" key="6">
    <source>
        <dbReference type="ARBA" id="ARBA00023136"/>
    </source>
</evidence>
<dbReference type="EMBL" id="JBHUNP010000001">
    <property type="protein sequence ID" value="MFD2648284.1"/>
    <property type="molecule type" value="Genomic_DNA"/>
</dbReference>
<evidence type="ECO:0000259" key="8">
    <source>
        <dbReference type="PROSITE" id="PS50850"/>
    </source>
</evidence>
<feature type="transmembrane region" description="Helical" evidence="7">
    <location>
        <begin position="109"/>
        <end position="130"/>
    </location>
</feature>
<keyword evidence="10" id="KW-1185">Reference proteome</keyword>
<feature type="transmembrane region" description="Helical" evidence="7">
    <location>
        <begin position="278"/>
        <end position="303"/>
    </location>
</feature>